<accession>A0A7K7BU16</accession>
<evidence type="ECO:0000313" key="4">
    <source>
        <dbReference type="EMBL" id="NWY11939.1"/>
    </source>
</evidence>
<proteinExistence type="predicted"/>
<reference evidence="4 5" key="1">
    <citation type="submission" date="2019-09" db="EMBL/GenBank/DDBJ databases">
        <title>Bird 10,000 Genomes (B10K) Project - Family phase.</title>
        <authorList>
            <person name="Zhang G."/>
        </authorList>
    </citation>
    <scope>NUCLEOTIDE SEQUENCE [LARGE SCALE GENOMIC DNA]</scope>
    <source>
        <strain evidence="4">OUT-0022</strain>
        <tissue evidence="4">Blood</tissue>
    </source>
</reference>
<evidence type="ECO:0000313" key="5">
    <source>
        <dbReference type="Proteomes" id="UP000575874"/>
    </source>
</evidence>
<organism evidence="4 5">
    <name type="scientific">Aphelocoma coerulescens</name>
    <name type="common">Florida scrub-jay</name>
    <name type="synonym">Corvus coerulescens</name>
    <dbReference type="NCBI Taxonomy" id="39617"/>
    <lineage>
        <taxon>Eukaryota</taxon>
        <taxon>Metazoa</taxon>
        <taxon>Chordata</taxon>
        <taxon>Craniata</taxon>
        <taxon>Vertebrata</taxon>
        <taxon>Euteleostomi</taxon>
        <taxon>Archelosauria</taxon>
        <taxon>Archosauria</taxon>
        <taxon>Dinosauria</taxon>
        <taxon>Saurischia</taxon>
        <taxon>Theropoda</taxon>
        <taxon>Coelurosauria</taxon>
        <taxon>Aves</taxon>
        <taxon>Neognathae</taxon>
        <taxon>Neoaves</taxon>
        <taxon>Telluraves</taxon>
        <taxon>Australaves</taxon>
        <taxon>Passeriformes</taxon>
        <taxon>Corvoidea</taxon>
        <taxon>Corvidae</taxon>
        <taxon>Aphelocoma</taxon>
    </lineage>
</organism>
<feature type="domain" description="Retroviral nucleocapsid Gag protein p24 C-terminal" evidence="3">
    <location>
        <begin position="323"/>
        <end position="391"/>
    </location>
</feature>
<gene>
    <name evidence="4" type="primary">Ervk6_1</name>
    <name evidence="4" type="ORF">APHCOE_R05151</name>
</gene>
<dbReference type="Gene3D" id="1.10.375.10">
    <property type="entry name" value="Human Immunodeficiency Virus Type 1 Capsid Protein"/>
    <property type="match status" value="1"/>
</dbReference>
<comment type="caution">
    <text evidence="4">The sequence shown here is derived from an EMBL/GenBank/DDBJ whole genome shotgun (WGS) entry which is preliminary data.</text>
</comment>
<dbReference type="EMBL" id="VZSI01000020">
    <property type="protein sequence ID" value="NWY11939.1"/>
    <property type="molecule type" value="Genomic_DNA"/>
</dbReference>
<feature type="non-terminal residue" evidence="4">
    <location>
        <position position="1"/>
    </location>
</feature>
<keyword evidence="5" id="KW-1185">Reference proteome</keyword>
<feature type="compositionally biased region" description="Polar residues" evidence="2">
    <location>
        <begin position="63"/>
        <end position="83"/>
    </location>
</feature>
<dbReference type="PANTHER" id="PTHR40389:SF4">
    <property type="match status" value="1"/>
</dbReference>
<dbReference type="InterPro" id="IPR008919">
    <property type="entry name" value="Retrov_capsid_N"/>
</dbReference>
<evidence type="ECO:0000259" key="3">
    <source>
        <dbReference type="Pfam" id="PF19317"/>
    </source>
</evidence>
<feature type="region of interest" description="Disordered" evidence="2">
    <location>
        <begin position="1"/>
        <end position="83"/>
    </location>
</feature>
<protein>
    <submittedName>
        <fullName evidence="4">GAK6 protein</fullName>
    </submittedName>
</protein>
<dbReference type="Pfam" id="PF19317">
    <property type="entry name" value="Gag_p24_C"/>
    <property type="match status" value="1"/>
</dbReference>
<dbReference type="InterPro" id="IPR045345">
    <property type="entry name" value="Gag_p24_C"/>
</dbReference>
<feature type="non-terminal residue" evidence="4">
    <location>
        <position position="451"/>
    </location>
</feature>
<dbReference type="Gene3D" id="1.10.1200.30">
    <property type="match status" value="1"/>
</dbReference>
<keyword evidence="1" id="KW-0945">Host-virus interaction</keyword>
<sequence>TAPLPVILPPLPEASPPAVPTAPPLPPDPTDVQVQQAPGQGGETCCPAVDPVAVPLPSDPMEGTSSQSGASSGPVPQTASATSGEDLTLKVIADSLGQAMNRLDERSRRALERVEQFLRDTHTMQSETGSVNSEQQPGLAEVIKKRRAEGGPQVAQRRWNGVIKDALIEGDWTPSLLSCPVTVDPQTGQINYEKREWKTLYQAIRTVHEQGHKSETGRALIDWLHTSDSNIPIDCAELARLLRTPSQYIIWHKEWEQLAVAEANRPRTPQDPLFGLTSDMLLGRGQYEAAAVQVQYPLHLLDVAGRIACRAYSAVPDAGVSVSFTNVRQGLTESYSHFIDRLSEAITTSSQLPEENKDTMFRLLAFENANAKTKNLLATLPKHADVSDMIEMVSRADQGRQAQNIAGAVAAAVQPAVSAAVQPTVSMVAAAVQKISRNPPKTYPASQLCYR</sequence>
<dbReference type="GO" id="GO:0016032">
    <property type="term" value="P:viral process"/>
    <property type="evidence" value="ECO:0007669"/>
    <property type="project" value="InterPro"/>
</dbReference>
<dbReference type="InterPro" id="IPR050195">
    <property type="entry name" value="Primate_lentivir_Gag_pol-like"/>
</dbReference>
<dbReference type="Proteomes" id="UP000575874">
    <property type="component" value="Unassembled WGS sequence"/>
</dbReference>
<dbReference type="PANTHER" id="PTHR40389">
    <property type="entry name" value="ENDOGENOUS RETROVIRUS GROUP K MEMBER 24 GAG POLYPROTEIN-RELATED"/>
    <property type="match status" value="1"/>
</dbReference>
<evidence type="ECO:0000256" key="2">
    <source>
        <dbReference type="SAM" id="MobiDB-lite"/>
    </source>
</evidence>
<dbReference type="SUPFAM" id="SSF47353">
    <property type="entry name" value="Retrovirus capsid dimerization domain-like"/>
    <property type="match status" value="1"/>
</dbReference>
<feature type="compositionally biased region" description="Pro residues" evidence="2">
    <location>
        <begin position="1"/>
        <end position="29"/>
    </location>
</feature>
<dbReference type="Pfam" id="PF00607">
    <property type="entry name" value="Gag_p24"/>
    <property type="match status" value="1"/>
</dbReference>
<dbReference type="AlphaFoldDB" id="A0A7K7BU16"/>
<evidence type="ECO:0000256" key="1">
    <source>
        <dbReference type="ARBA" id="ARBA00022581"/>
    </source>
</evidence>
<dbReference type="SUPFAM" id="SSF47943">
    <property type="entry name" value="Retrovirus capsid protein, N-terminal core domain"/>
    <property type="match status" value="1"/>
</dbReference>
<dbReference type="InterPro" id="IPR008916">
    <property type="entry name" value="Retrov_capsid_C"/>
</dbReference>
<name>A0A7K7BU16_APHCE</name>